<keyword evidence="3" id="KW-1185">Reference proteome</keyword>
<dbReference type="PANTHER" id="PTHR37015">
    <property type="entry name" value="REVERSE TRANSCRIPTASE DOMAIN-CONTAINING PROTEIN"/>
    <property type="match status" value="1"/>
</dbReference>
<reference evidence="2 3" key="1">
    <citation type="journal article" date="2019" name="Sci. Rep.">
        <title>A multi-omics analysis of the grapevine pathogen Lasiodiplodia theobromae reveals that temperature affects the expression of virulence- and pathogenicity-related genes.</title>
        <authorList>
            <person name="Felix C."/>
            <person name="Meneses R."/>
            <person name="Goncalves M.F.M."/>
            <person name="Tilleman L."/>
            <person name="Duarte A.S."/>
            <person name="Jorrin-Novo J.V."/>
            <person name="Van de Peer Y."/>
            <person name="Deforce D."/>
            <person name="Van Nieuwerburgh F."/>
            <person name="Esteves A.C."/>
            <person name="Alves A."/>
        </authorList>
    </citation>
    <scope>NUCLEOTIDE SEQUENCE [LARGE SCALE GENOMIC DNA]</scope>
    <source>
        <strain evidence="2 3">LA-SOL3</strain>
    </source>
</reference>
<evidence type="ECO:0000313" key="3">
    <source>
        <dbReference type="Proteomes" id="UP000325902"/>
    </source>
</evidence>
<organism evidence="2 3">
    <name type="scientific">Lasiodiplodia theobromae</name>
    <dbReference type="NCBI Taxonomy" id="45133"/>
    <lineage>
        <taxon>Eukaryota</taxon>
        <taxon>Fungi</taxon>
        <taxon>Dikarya</taxon>
        <taxon>Ascomycota</taxon>
        <taxon>Pezizomycotina</taxon>
        <taxon>Dothideomycetes</taxon>
        <taxon>Dothideomycetes incertae sedis</taxon>
        <taxon>Botryosphaeriales</taxon>
        <taxon>Botryosphaeriaceae</taxon>
        <taxon>Lasiodiplodia</taxon>
    </lineage>
</organism>
<name>A0A5N5DEL9_9PEZI</name>
<dbReference type="EMBL" id="VCHE01000025">
    <property type="protein sequence ID" value="KAB2576239.1"/>
    <property type="molecule type" value="Genomic_DNA"/>
</dbReference>
<sequence length="896" mass="103012">MSGGAVTSTLRHVTDRKLAKLAENQQAFEAQKAEMLDASSKTDDAAEKVRILMAGFEKHHINFNESSDAMENIKRFLEQARHDPSVSPTLLAEWKDWLEQNLNIQTDKYNYADLFGRLVTEWIENPSAAMNQLNGHSSKTQGDPSGSSSDGGSDSFDMVGRKEMHDQRQTLEQYIFDEPKIDTAAIKKYLDDLFVATRRSKRADKTPLEQLREHIEKYWEKDIDISEPTIRWAIKGILKGDLFTGPKREILVDLQSRPEVIKEMVDVLRMDFVSLQNWKWPGPVPVLLRRQLNGKYRAYMDEEIHTAILVHVIGAHMAVMLKHAFKGHYHSGAWVQAPFRAMKRVDRQRRHYFLGKDNIQTPRGQDSVRDIRFSEFRDDFFMTQLPSKVDEGNRDYMADDAEEDVEDSKSPLAIKQQLLRLASTEMLINTKLYGEFTILASDFKWFGPALPHATIFAVLEYFGFNQGWLDFIKKFLAAPLIFTQDGPNAEPKVRTNGIPMGHILADALSEAVLFCLDFAVHRKTDGAVLYRFHDDLWFWGQESTCIQAWQALQEFSTVMGLELNEEKTAAVKIVSPEKSSLVPLHEALPKGTVRWGFLKLDPNERRWVIDQGKVDEHVQELQRQLKSCDSVFGWVQAWNGYVGRFFSTNFGQPAHCLGREHVEMCIETFERIQRSLFADLGAANVVEYLRNIITERFANTEAIKSGRRIPDAFFHFPVELGGLGVLNPFVQLNAMRRHYVREHRTDEINLALEREEEGYEDAKERFEAGEVPVDQTTPKNIEDESFMSLDEYMRFVEQTSSELSAAYKRCMEPIEEKHVDLPNKVAFALKKLPDERFSTPGMKSYWVQMSPYWKWILALYAGETEKRFGGLAICEKGLLPLGLVSILRSERVRWQG</sequence>
<feature type="region of interest" description="Disordered" evidence="1">
    <location>
        <begin position="131"/>
        <end position="158"/>
    </location>
</feature>
<dbReference type="OrthoDB" id="74545at2759"/>
<proteinExistence type="predicted"/>
<evidence type="ECO:0000256" key="1">
    <source>
        <dbReference type="SAM" id="MobiDB-lite"/>
    </source>
</evidence>
<protein>
    <submittedName>
        <fullName evidence="2">Uncharacterized protein</fullName>
    </submittedName>
</protein>
<dbReference type="AlphaFoldDB" id="A0A5N5DEL9"/>
<dbReference type="CDD" id="cd01709">
    <property type="entry name" value="RT_like_1"/>
    <property type="match status" value="1"/>
</dbReference>
<dbReference type="Proteomes" id="UP000325902">
    <property type="component" value="Unassembled WGS sequence"/>
</dbReference>
<gene>
    <name evidence="2" type="ORF">DBV05_g5079</name>
</gene>
<comment type="caution">
    <text evidence="2">The sequence shown here is derived from an EMBL/GenBank/DDBJ whole genome shotgun (WGS) entry which is preliminary data.</text>
</comment>
<evidence type="ECO:0000313" key="2">
    <source>
        <dbReference type="EMBL" id="KAB2576239.1"/>
    </source>
</evidence>
<feature type="compositionally biased region" description="Low complexity" evidence="1">
    <location>
        <begin position="142"/>
        <end position="157"/>
    </location>
</feature>
<feature type="compositionally biased region" description="Polar residues" evidence="1">
    <location>
        <begin position="131"/>
        <end position="141"/>
    </location>
</feature>
<dbReference type="PANTHER" id="PTHR37015:SF2">
    <property type="entry name" value="REVERSE TRANSCRIPTASE DOMAIN-CONTAINING PROTEIN"/>
    <property type="match status" value="1"/>
</dbReference>
<accession>A0A5N5DEL9</accession>